<feature type="compositionally biased region" description="Gly residues" evidence="14">
    <location>
        <begin position="564"/>
        <end position="599"/>
    </location>
</feature>
<dbReference type="EC" id="2.7.11.1" evidence="2"/>
<dbReference type="PANTHER" id="PTHR24348">
    <property type="entry name" value="SERINE/THREONINE-PROTEIN KINASE UNC-51-RELATED"/>
    <property type="match status" value="1"/>
</dbReference>
<evidence type="ECO:0000256" key="10">
    <source>
        <dbReference type="ARBA" id="ARBA00023006"/>
    </source>
</evidence>
<feature type="region of interest" description="Disordered" evidence="14">
    <location>
        <begin position="452"/>
        <end position="487"/>
    </location>
</feature>
<evidence type="ECO:0000256" key="11">
    <source>
        <dbReference type="ARBA" id="ARBA00030237"/>
    </source>
</evidence>
<reference evidence="16" key="1">
    <citation type="journal article" date="2023" name="Mol. Phylogenet. Evol.">
        <title>Genome-scale phylogeny and comparative genomics of the fungal order Sordariales.</title>
        <authorList>
            <person name="Hensen N."/>
            <person name="Bonometti L."/>
            <person name="Westerberg I."/>
            <person name="Brannstrom I.O."/>
            <person name="Guillou S."/>
            <person name="Cros-Aarteil S."/>
            <person name="Calhoun S."/>
            <person name="Haridas S."/>
            <person name="Kuo A."/>
            <person name="Mondo S."/>
            <person name="Pangilinan J."/>
            <person name="Riley R."/>
            <person name="LaButti K."/>
            <person name="Andreopoulos B."/>
            <person name="Lipzen A."/>
            <person name="Chen C."/>
            <person name="Yan M."/>
            <person name="Daum C."/>
            <person name="Ng V."/>
            <person name="Clum A."/>
            <person name="Steindorff A."/>
            <person name="Ohm R.A."/>
            <person name="Martin F."/>
            <person name="Silar P."/>
            <person name="Natvig D.O."/>
            <person name="Lalanne C."/>
            <person name="Gautier V."/>
            <person name="Ament-Velasquez S.L."/>
            <person name="Kruys A."/>
            <person name="Hutchinson M.I."/>
            <person name="Powell A.J."/>
            <person name="Barry K."/>
            <person name="Miller A.N."/>
            <person name="Grigoriev I.V."/>
            <person name="Debuchy R."/>
            <person name="Gladieux P."/>
            <person name="Hiltunen Thoren M."/>
            <person name="Johannesson H."/>
        </authorList>
    </citation>
    <scope>NUCLEOTIDE SEQUENCE</scope>
    <source>
        <strain evidence="16">CBS 532.94</strain>
    </source>
</reference>
<dbReference type="PROSITE" id="PS50011">
    <property type="entry name" value="PROTEIN_KINASE_DOM"/>
    <property type="match status" value="1"/>
</dbReference>
<evidence type="ECO:0000256" key="6">
    <source>
        <dbReference type="ARBA" id="ARBA00022741"/>
    </source>
</evidence>
<dbReference type="GO" id="GO:0005776">
    <property type="term" value="C:autophagosome"/>
    <property type="evidence" value="ECO:0007669"/>
    <property type="project" value="TreeGrafter"/>
</dbReference>
<dbReference type="GO" id="GO:0015031">
    <property type="term" value="P:protein transport"/>
    <property type="evidence" value="ECO:0007669"/>
    <property type="project" value="UniProtKB-KW"/>
</dbReference>
<keyword evidence="5" id="KW-0808">Transferase</keyword>
<evidence type="ECO:0000256" key="4">
    <source>
        <dbReference type="ARBA" id="ARBA00022527"/>
    </source>
</evidence>
<feature type="compositionally biased region" description="Basic and acidic residues" evidence="14">
    <location>
        <begin position="743"/>
        <end position="753"/>
    </location>
</feature>
<dbReference type="SMART" id="SM00220">
    <property type="entry name" value="S_TKc"/>
    <property type="match status" value="1"/>
</dbReference>
<feature type="region of interest" description="Disordered" evidence="14">
    <location>
        <begin position="1124"/>
        <end position="1143"/>
    </location>
</feature>
<evidence type="ECO:0000256" key="8">
    <source>
        <dbReference type="ARBA" id="ARBA00022840"/>
    </source>
</evidence>
<evidence type="ECO:0000259" key="15">
    <source>
        <dbReference type="PROSITE" id="PS50011"/>
    </source>
</evidence>
<evidence type="ECO:0000256" key="14">
    <source>
        <dbReference type="SAM" id="MobiDB-lite"/>
    </source>
</evidence>
<evidence type="ECO:0000256" key="3">
    <source>
        <dbReference type="ARBA" id="ARBA00022448"/>
    </source>
</evidence>
<evidence type="ECO:0000256" key="2">
    <source>
        <dbReference type="ARBA" id="ARBA00012513"/>
    </source>
</evidence>
<feature type="compositionally biased region" description="Basic and acidic residues" evidence="14">
    <location>
        <begin position="663"/>
        <end position="673"/>
    </location>
</feature>
<gene>
    <name evidence="16" type="ORF">C8A03DRAFT_38916</name>
</gene>
<keyword evidence="7" id="KW-0418">Kinase</keyword>
<keyword evidence="3" id="KW-0813">Transport</keyword>
<keyword evidence="9" id="KW-0653">Protein transport</keyword>
<keyword evidence="8" id="KW-0067">ATP-binding</keyword>
<keyword evidence="17" id="KW-1185">Reference proteome</keyword>
<evidence type="ECO:0000256" key="13">
    <source>
        <dbReference type="ARBA" id="ARBA00048679"/>
    </source>
</evidence>
<evidence type="ECO:0000313" key="16">
    <source>
        <dbReference type="EMBL" id="KAK4233381.1"/>
    </source>
</evidence>
<dbReference type="GO" id="GO:0034045">
    <property type="term" value="C:phagophore assembly site membrane"/>
    <property type="evidence" value="ECO:0007669"/>
    <property type="project" value="UniProtKB-SubCell"/>
</dbReference>
<dbReference type="SUPFAM" id="SSF56112">
    <property type="entry name" value="Protein kinase-like (PK-like)"/>
    <property type="match status" value="1"/>
</dbReference>
<comment type="catalytic activity">
    <reaction evidence="13">
        <text>L-seryl-[protein] + ATP = O-phospho-L-seryl-[protein] + ADP + H(+)</text>
        <dbReference type="Rhea" id="RHEA:17989"/>
        <dbReference type="Rhea" id="RHEA-COMP:9863"/>
        <dbReference type="Rhea" id="RHEA-COMP:11604"/>
        <dbReference type="ChEBI" id="CHEBI:15378"/>
        <dbReference type="ChEBI" id="CHEBI:29999"/>
        <dbReference type="ChEBI" id="CHEBI:30616"/>
        <dbReference type="ChEBI" id="CHEBI:83421"/>
        <dbReference type="ChEBI" id="CHEBI:456216"/>
        <dbReference type="EC" id="2.7.11.1"/>
    </reaction>
</comment>
<evidence type="ECO:0000256" key="9">
    <source>
        <dbReference type="ARBA" id="ARBA00022927"/>
    </source>
</evidence>
<feature type="compositionally biased region" description="Basic and acidic residues" evidence="14">
    <location>
        <begin position="1132"/>
        <end position="1143"/>
    </location>
</feature>
<dbReference type="PROSITE" id="PS00108">
    <property type="entry name" value="PROTEIN_KINASE_ST"/>
    <property type="match status" value="1"/>
</dbReference>
<feature type="domain" description="Protein kinase" evidence="15">
    <location>
        <begin position="49"/>
        <end position="326"/>
    </location>
</feature>
<dbReference type="InterPro" id="IPR045269">
    <property type="entry name" value="Atg1-like"/>
</dbReference>
<evidence type="ECO:0000256" key="7">
    <source>
        <dbReference type="ARBA" id="ARBA00022777"/>
    </source>
</evidence>
<dbReference type="AlphaFoldDB" id="A0AAN7C1K2"/>
<proteinExistence type="predicted"/>
<dbReference type="GO" id="GO:0000045">
    <property type="term" value="P:autophagosome assembly"/>
    <property type="evidence" value="ECO:0007669"/>
    <property type="project" value="TreeGrafter"/>
</dbReference>
<name>A0AAN7C1K2_9PEZI</name>
<feature type="region of interest" description="Disordered" evidence="14">
    <location>
        <begin position="564"/>
        <end position="613"/>
    </location>
</feature>
<dbReference type="EMBL" id="MU860572">
    <property type="protein sequence ID" value="KAK4233381.1"/>
    <property type="molecule type" value="Genomic_DNA"/>
</dbReference>
<evidence type="ECO:0000256" key="5">
    <source>
        <dbReference type="ARBA" id="ARBA00022679"/>
    </source>
</evidence>
<dbReference type="InterPro" id="IPR000719">
    <property type="entry name" value="Prot_kinase_dom"/>
</dbReference>
<comment type="subcellular location">
    <subcellularLocation>
        <location evidence="1">Preautophagosomal structure membrane</location>
        <topology evidence="1">Peripheral membrane protein</topology>
    </subcellularLocation>
</comment>
<dbReference type="Proteomes" id="UP001303760">
    <property type="component" value="Unassembled WGS sequence"/>
</dbReference>
<dbReference type="GO" id="GO:0005524">
    <property type="term" value="F:ATP binding"/>
    <property type="evidence" value="ECO:0007669"/>
    <property type="project" value="UniProtKB-KW"/>
</dbReference>
<comment type="catalytic activity">
    <reaction evidence="12">
        <text>L-threonyl-[protein] + ATP = O-phospho-L-threonyl-[protein] + ADP + H(+)</text>
        <dbReference type="Rhea" id="RHEA:46608"/>
        <dbReference type="Rhea" id="RHEA-COMP:11060"/>
        <dbReference type="Rhea" id="RHEA-COMP:11605"/>
        <dbReference type="ChEBI" id="CHEBI:15378"/>
        <dbReference type="ChEBI" id="CHEBI:30013"/>
        <dbReference type="ChEBI" id="CHEBI:30616"/>
        <dbReference type="ChEBI" id="CHEBI:61977"/>
        <dbReference type="ChEBI" id="CHEBI:456216"/>
        <dbReference type="EC" id="2.7.11.1"/>
    </reaction>
</comment>
<evidence type="ECO:0000313" key="17">
    <source>
        <dbReference type="Proteomes" id="UP001303760"/>
    </source>
</evidence>
<dbReference type="Gene3D" id="1.10.510.10">
    <property type="entry name" value="Transferase(Phosphotransferase) domain 1"/>
    <property type="match status" value="1"/>
</dbReference>
<sequence length="1143" mass="127104">MSVGDDPIEDSRLHVDVDLKDQNHIVYHIRNPNSRAEIDRREATETWQRVKDGYLGAGGFGTVYKEECTQNIRNHEVGSYRAVKVIPKYRPGRDPNDVEDTKAAYKQELKALAKFSSPAYHDWFVKSFGWYEWAESIYITMEYIERGDLSRFLDKPFSEDDTREIASQVIKGLGYMHRYGYIHRDLKPQNLLVVTSKPPENKWWIKISDFGITKQAADGVDSYSTAIGTHGYAAPEVCLKQGNAEYTRKADMWSVGAICAHLMTGKLPFDLESLTDYYLKAGPFTPDQALSSCNISADGRDFVHKLMAKNADSRPTAMRAPEHPWMSLGSSLQSHNAPKKPAGPSSQPCWPTSYCEPANVYNATAQWDSEIFVGQQPVNEATIRPTTPARPAPSSNTAIYNPQNEPATPHAFGNSAGGISFPVVNKPPEPEPPAINNAVSYKDLARQQRELFRGPGPSLSKKERRKQRQEHALREFHGNPPSPGQDVVMVMDERSKGRGADWREEVEVMDNDEQEDIHAQRAREAKEMERRQRELFLNAGLVIRPRKEWMGEARAAGYNVAEGGGDGGGGDGGGDGGWGDGGWGDGGWGDCGGDGGGDGNCSDGDSDWSDAIQDSGGDVVMIESSKPAAAWQSPEVHDIKEMEHQQRELFLNAEPARKKRAKNIKEAERRQREPVPNTGLGKERKERRRAGQDIDNIKELERQQRELFLNAGPARMDNIKELKGQQRELFPNAGPGKKKRSNKVKEAERRQREPVPNTGLGKERKEQRRAGQDIDNIKELERQQRELFLNAGPGRRKARSLQSGHFLHLALFVPWEEYQGEPTDDVPGLWRSLERQLGARIRSHVRNIALLRVLADDACADRKLQGLEEEPEDLVDAVDFGDQAGDEDGVEANVEAIDLQDHFEAFLDVLFAVRGSEIRAMAATSALRRLDEEARAVDLRQDDSAAAQRGRHFYTMLQHLQDSPFRGVGLPSREEIDAVLKVQEKEDSIVTANPRGDEEPADAIGPGGEMRLELGPYATYVDVALGPTRHWTLNKLHSMAVLLPAAFLDERGTRLQEEHGKQHLQYVGGEGGTGKSRVIHAIKDMFRLKDGLHTLLLMGAGGNADALIGGVTLHSAANIPFEGRAATTTRSDTSKEAPARKHS</sequence>
<dbReference type="PANTHER" id="PTHR24348:SF22">
    <property type="entry name" value="NON-SPECIFIC SERINE_THREONINE PROTEIN KINASE"/>
    <property type="match status" value="1"/>
</dbReference>
<evidence type="ECO:0000256" key="12">
    <source>
        <dbReference type="ARBA" id="ARBA00047899"/>
    </source>
</evidence>
<dbReference type="GO" id="GO:0005829">
    <property type="term" value="C:cytosol"/>
    <property type="evidence" value="ECO:0007669"/>
    <property type="project" value="TreeGrafter"/>
</dbReference>
<keyword evidence="6" id="KW-0547">Nucleotide-binding</keyword>
<feature type="region of interest" description="Disordered" evidence="14">
    <location>
        <begin position="725"/>
        <end position="776"/>
    </location>
</feature>
<keyword evidence="10" id="KW-0072">Autophagy</keyword>
<feature type="region of interest" description="Disordered" evidence="14">
    <location>
        <begin position="658"/>
        <end position="698"/>
    </location>
</feature>
<protein>
    <recommendedName>
        <fullName evidence="2">non-specific serine/threonine protein kinase</fullName>
        <ecNumber evidence="2">2.7.11.1</ecNumber>
    </recommendedName>
    <alternativeName>
        <fullName evidence="11">Autophagy-related protein 1</fullName>
    </alternativeName>
</protein>
<accession>A0AAN7C1K2</accession>
<comment type="caution">
    <text evidence="16">The sequence shown here is derived from an EMBL/GenBank/DDBJ whole genome shotgun (WGS) entry which is preliminary data.</text>
</comment>
<dbReference type="Pfam" id="PF00069">
    <property type="entry name" value="Pkinase"/>
    <property type="match status" value="1"/>
</dbReference>
<reference evidence="16" key="2">
    <citation type="submission" date="2023-05" db="EMBL/GenBank/DDBJ databases">
        <authorList>
            <consortium name="Lawrence Berkeley National Laboratory"/>
            <person name="Steindorff A."/>
            <person name="Hensen N."/>
            <person name="Bonometti L."/>
            <person name="Westerberg I."/>
            <person name="Brannstrom I.O."/>
            <person name="Guillou S."/>
            <person name="Cros-Aarteil S."/>
            <person name="Calhoun S."/>
            <person name="Haridas S."/>
            <person name="Kuo A."/>
            <person name="Mondo S."/>
            <person name="Pangilinan J."/>
            <person name="Riley R."/>
            <person name="Labutti K."/>
            <person name="Andreopoulos B."/>
            <person name="Lipzen A."/>
            <person name="Chen C."/>
            <person name="Yanf M."/>
            <person name="Daum C."/>
            <person name="Ng V."/>
            <person name="Clum A."/>
            <person name="Ohm R."/>
            <person name="Martin F."/>
            <person name="Silar P."/>
            <person name="Natvig D."/>
            <person name="Lalanne C."/>
            <person name="Gautier V."/>
            <person name="Ament-Velasquez S.L."/>
            <person name="Kruys A."/>
            <person name="Hutchinson M.I."/>
            <person name="Powell A.J."/>
            <person name="Barry K."/>
            <person name="Miller A.N."/>
            <person name="Grigoriev I.V."/>
            <person name="Debuchy R."/>
            <person name="Gladieux P."/>
            <person name="Thoren M.H."/>
            <person name="Johannesson H."/>
        </authorList>
    </citation>
    <scope>NUCLEOTIDE SEQUENCE</scope>
    <source>
        <strain evidence="16">CBS 532.94</strain>
    </source>
</reference>
<evidence type="ECO:0000256" key="1">
    <source>
        <dbReference type="ARBA" id="ARBA00004623"/>
    </source>
</evidence>
<keyword evidence="4" id="KW-0723">Serine/threonine-protein kinase</keyword>
<dbReference type="InterPro" id="IPR011009">
    <property type="entry name" value="Kinase-like_dom_sf"/>
</dbReference>
<dbReference type="GO" id="GO:0010506">
    <property type="term" value="P:regulation of autophagy"/>
    <property type="evidence" value="ECO:0007669"/>
    <property type="project" value="InterPro"/>
</dbReference>
<feature type="compositionally biased region" description="Basic and acidic residues" evidence="14">
    <location>
        <begin position="761"/>
        <end position="776"/>
    </location>
</feature>
<feature type="region of interest" description="Disordered" evidence="14">
    <location>
        <begin position="313"/>
        <end position="347"/>
    </location>
</feature>
<feature type="compositionally biased region" description="Basic and acidic residues" evidence="14">
    <location>
        <begin position="681"/>
        <end position="698"/>
    </location>
</feature>
<dbReference type="InterPro" id="IPR008271">
    <property type="entry name" value="Ser/Thr_kinase_AS"/>
</dbReference>
<organism evidence="16 17">
    <name type="scientific">Achaetomium macrosporum</name>
    <dbReference type="NCBI Taxonomy" id="79813"/>
    <lineage>
        <taxon>Eukaryota</taxon>
        <taxon>Fungi</taxon>
        <taxon>Dikarya</taxon>
        <taxon>Ascomycota</taxon>
        <taxon>Pezizomycotina</taxon>
        <taxon>Sordariomycetes</taxon>
        <taxon>Sordariomycetidae</taxon>
        <taxon>Sordariales</taxon>
        <taxon>Chaetomiaceae</taxon>
        <taxon>Achaetomium</taxon>
    </lineage>
</organism>
<dbReference type="GO" id="GO:0004674">
    <property type="term" value="F:protein serine/threonine kinase activity"/>
    <property type="evidence" value="ECO:0007669"/>
    <property type="project" value="UniProtKB-KW"/>
</dbReference>